<gene>
    <name evidence="2" type="ORF">METZ01_LOCUS41342</name>
</gene>
<dbReference type="EMBL" id="UINC01001771">
    <property type="protein sequence ID" value="SUZ88488.1"/>
    <property type="molecule type" value="Genomic_DNA"/>
</dbReference>
<feature type="region of interest" description="Disordered" evidence="1">
    <location>
        <begin position="40"/>
        <end position="69"/>
    </location>
</feature>
<dbReference type="AlphaFoldDB" id="A0A381RC11"/>
<feature type="non-terminal residue" evidence="2">
    <location>
        <position position="69"/>
    </location>
</feature>
<evidence type="ECO:0000313" key="2">
    <source>
        <dbReference type="EMBL" id="SUZ88488.1"/>
    </source>
</evidence>
<feature type="non-terminal residue" evidence="2">
    <location>
        <position position="1"/>
    </location>
</feature>
<name>A0A381RC11_9ZZZZ</name>
<accession>A0A381RC11</accession>
<proteinExistence type="predicted"/>
<sequence>VSHSMSFRQRSWRQHGGNQTPTWRSRQRLILYSERSSSPSVRFETKPFPIPQEMRVRTPGLRSQKSKQD</sequence>
<reference evidence="2" key="1">
    <citation type="submission" date="2018-05" db="EMBL/GenBank/DDBJ databases">
        <authorList>
            <person name="Lanie J.A."/>
            <person name="Ng W.-L."/>
            <person name="Kazmierczak K.M."/>
            <person name="Andrzejewski T.M."/>
            <person name="Davidsen T.M."/>
            <person name="Wayne K.J."/>
            <person name="Tettelin H."/>
            <person name="Glass J.I."/>
            <person name="Rusch D."/>
            <person name="Podicherti R."/>
            <person name="Tsui H.-C.T."/>
            <person name="Winkler M.E."/>
        </authorList>
    </citation>
    <scope>NUCLEOTIDE SEQUENCE</scope>
</reference>
<evidence type="ECO:0000256" key="1">
    <source>
        <dbReference type="SAM" id="MobiDB-lite"/>
    </source>
</evidence>
<organism evidence="2">
    <name type="scientific">marine metagenome</name>
    <dbReference type="NCBI Taxonomy" id="408172"/>
    <lineage>
        <taxon>unclassified sequences</taxon>
        <taxon>metagenomes</taxon>
        <taxon>ecological metagenomes</taxon>
    </lineage>
</organism>
<feature type="region of interest" description="Disordered" evidence="1">
    <location>
        <begin position="1"/>
        <end position="25"/>
    </location>
</feature>
<protein>
    <submittedName>
        <fullName evidence="2">Uncharacterized protein</fullName>
    </submittedName>
</protein>